<evidence type="ECO:0000256" key="10">
    <source>
        <dbReference type="ARBA" id="ARBA00038983"/>
    </source>
</evidence>
<dbReference type="Proteomes" id="UP001595900">
    <property type="component" value="Unassembled WGS sequence"/>
</dbReference>
<feature type="domain" description="Dihydrodipicolinate reductase C-terminal" evidence="15">
    <location>
        <begin position="118"/>
        <end position="233"/>
    </location>
</feature>
<dbReference type="EMBL" id="JBHSCN010000004">
    <property type="protein sequence ID" value="MFC4243104.1"/>
    <property type="molecule type" value="Genomic_DNA"/>
</dbReference>
<gene>
    <name evidence="16" type="primary">dapB</name>
    <name evidence="16" type="ORF">ACFOYW_06940</name>
</gene>
<evidence type="ECO:0000259" key="14">
    <source>
        <dbReference type="Pfam" id="PF01113"/>
    </source>
</evidence>
<evidence type="ECO:0000256" key="5">
    <source>
        <dbReference type="ARBA" id="ARBA00022915"/>
    </source>
</evidence>
<dbReference type="EC" id="1.17.1.8" evidence="10 13"/>
<protein>
    <recommendedName>
        <fullName evidence="10 13">4-hydroxy-tetrahydrodipicolinate reductase</fullName>
        <ecNumber evidence="10 13">1.17.1.8</ecNumber>
    </recommendedName>
</protein>
<evidence type="ECO:0000256" key="8">
    <source>
        <dbReference type="ARBA" id="ARBA00023154"/>
    </source>
</evidence>
<dbReference type="SUPFAM" id="SSF51735">
    <property type="entry name" value="NAD(P)-binding Rossmann-fold domains"/>
    <property type="match status" value="1"/>
</dbReference>
<sequence>MTIRVAVVGATGRLGSAATALLERSDGFDVVARLGSSSEHHDMLGSAEAPSDVVLDVTLPHVSQGIVEYAVTHGRNVVVGTSGWSSDRLAGLNTLLARHPERGVVVVPNFALGSALGTAFAAAASRFFDAIEIVEAHGAGKVDSPSGTAVRTAELIQQARGELGPVSAPHIDQRARGQQVGSVPIHSLRLPGVPARQEVIFGAEGETLTISHSVVNPAAYSAGMLLALRRATELTGLTVGLDALIDLGIAAV</sequence>
<keyword evidence="3" id="KW-0028">Amino-acid biosynthesis</keyword>
<keyword evidence="8" id="KW-0457">Lysine biosynthesis</keyword>
<comment type="caution">
    <text evidence="16">The sequence shown here is derived from an EMBL/GenBank/DDBJ whole genome shotgun (WGS) entry which is preliminary data.</text>
</comment>
<feature type="domain" description="Dihydrodipicolinate reductase N-terminal" evidence="14">
    <location>
        <begin position="3"/>
        <end position="110"/>
    </location>
</feature>
<dbReference type="Pfam" id="PF05173">
    <property type="entry name" value="DapB_C"/>
    <property type="match status" value="1"/>
</dbReference>
<evidence type="ECO:0000256" key="3">
    <source>
        <dbReference type="ARBA" id="ARBA00022605"/>
    </source>
</evidence>
<keyword evidence="4" id="KW-0521">NADP</keyword>
<keyword evidence="7" id="KW-0520">NAD</keyword>
<evidence type="ECO:0000256" key="13">
    <source>
        <dbReference type="NCBIfam" id="TIGR00036"/>
    </source>
</evidence>
<evidence type="ECO:0000256" key="4">
    <source>
        <dbReference type="ARBA" id="ARBA00022857"/>
    </source>
</evidence>
<evidence type="ECO:0000256" key="7">
    <source>
        <dbReference type="ARBA" id="ARBA00023027"/>
    </source>
</evidence>
<dbReference type="NCBIfam" id="TIGR00036">
    <property type="entry name" value="dapB"/>
    <property type="match status" value="1"/>
</dbReference>
<dbReference type="Gene3D" id="3.30.360.10">
    <property type="entry name" value="Dihydrodipicolinate Reductase, domain 2"/>
    <property type="match status" value="1"/>
</dbReference>
<dbReference type="Pfam" id="PF01113">
    <property type="entry name" value="DapB_N"/>
    <property type="match status" value="1"/>
</dbReference>
<proteinExistence type="inferred from homology"/>
<organism evidence="16 17">
    <name type="scientific">Gryllotalpicola reticulitermitis</name>
    <dbReference type="NCBI Taxonomy" id="1184153"/>
    <lineage>
        <taxon>Bacteria</taxon>
        <taxon>Bacillati</taxon>
        <taxon>Actinomycetota</taxon>
        <taxon>Actinomycetes</taxon>
        <taxon>Micrococcales</taxon>
        <taxon>Microbacteriaceae</taxon>
        <taxon>Gryllotalpicola</taxon>
    </lineage>
</organism>
<dbReference type="InterPro" id="IPR000846">
    <property type="entry name" value="DapB_N"/>
</dbReference>
<dbReference type="InterPro" id="IPR022664">
    <property type="entry name" value="DapB_N_CS"/>
</dbReference>
<comment type="catalytic activity">
    <reaction evidence="11">
        <text>(S)-2,3,4,5-tetrahydrodipicolinate + NADP(+) + H2O = (2S,4S)-4-hydroxy-2,3,4,5-tetrahydrodipicolinate + NADPH + H(+)</text>
        <dbReference type="Rhea" id="RHEA:35331"/>
        <dbReference type="ChEBI" id="CHEBI:15377"/>
        <dbReference type="ChEBI" id="CHEBI:15378"/>
        <dbReference type="ChEBI" id="CHEBI:16845"/>
        <dbReference type="ChEBI" id="CHEBI:57783"/>
        <dbReference type="ChEBI" id="CHEBI:58349"/>
        <dbReference type="ChEBI" id="CHEBI:67139"/>
        <dbReference type="EC" id="1.17.1.8"/>
    </reaction>
</comment>
<dbReference type="RefSeq" id="WP_390228084.1">
    <property type="nucleotide sequence ID" value="NZ_JBHSCN010000004.1"/>
</dbReference>
<evidence type="ECO:0000313" key="16">
    <source>
        <dbReference type="EMBL" id="MFC4243104.1"/>
    </source>
</evidence>
<dbReference type="GO" id="GO:0008839">
    <property type="term" value="F:4-hydroxy-tetrahydrodipicolinate reductase"/>
    <property type="evidence" value="ECO:0007669"/>
    <property type="project" value="UniProtKB-EC"/>
</dbReference>
<evidence type="ECO:0000256" key="6">
    <source>
        <dbReference type="ARBA" id="ARBA00023002"/>
    </source>
</evidence>
<evidence type="ECO:0000256" key="11">
    <source>
        <dbReference type="ARBA" id="ARBA00049080"/>
    </source>
</evidence>
<comment type="similarity">
    <text evidence="1">Belongs to the DapB family.</text>
</comment>
<comment type="pathway">
    <text evidence="9">Amino-acid biosynthesis; L-lysine biosynthesis via DAP pathway; (S)-tetrahydrodipicolinate from L-aspartate: step 4/4.</text>
</comment>
<evidence type="ECO:0000256" key="1">
    <source>
        <dbReference type="ARBA" id="ARBA00006642"/>
    </source>
</evidence>
<dbReference type="CDD" id="cd02274">
    <property type="entry name" value="DHDPR_N"/>
    <property type="match status" value="1"/>
</dbReference>
<dbReference type="PANTHER" id="PTHR20836:SF0">
    <property type="entry name" value="4-HYDROXY-TETRAHYDRODIPICOLINATE REDUCTASE 1, CHLOROPLASTIC-RELATED"/>
    <property type="match status" value="1"/>
</dbReference>
<name>A0ABV8Q6U7_9MICO</name>
<dbReference type="Gene3D" id="3.40.50.720">
    <property type="entry name" value="NAD(P)-binding Rossmann-like Domain"/>
    <property type="match status" value="1"/>
</dbReference>
<keyword evidence="2" id="KW-0963">Cytoplasm</keyword>
<keyword evidence="5" id="KW-0220">Diaminopimelate biosynthesis</keyword>
<reference evidence="17" key="1">
    <citation type="journal article" date="2019" name="Int. J. Syst. Evol. Microbiol.">
        <title>The Global Catalogue of Microorganisms (GCM) 10K type strain sequencing project: providing services to taxonomists for standard genome sequencing and annotation.</title>
        <authorList>
            <consortium name="The Broad Institute Genomics Platform"/>
            <consortium name="The Broad Institute Genome Sequencing Center for Infectious Disease"/>
            <person name="Wu L."/>
            <person name="Ma J."/>
        </authorList>
    </citation>
    <scope>NUCLEOTIDE SEQUENCE [LARGE SCALE GENOMIC DNA]</scope>
    <source>
        <strain evidence="17">CGMCC 1.10363</strain>
    </source>
</reference>
<dbReference type="PANTHER" id="PTHR20836">
    <property type="entry name" value="DIHYDRODIPICOLINATE REDUCTASE"/>
    <property type="match status" value="1"/>
</dbReference>
<dbReference type="PROSITE" id="PS01298">
    <property type="entry name" value="DAPB"/>
    <property type="match status" value="1"/>
</dbReference>
<keyword evidence="6 16" id="KW-0560">Oxidoreductase</keyword>
<comment type="catalytic activity">
    <reaction evidence="12">
        <text>(S)-2,3,4,5-tetrahydrodipicolinate + NAD(+) + H2O = (2S,4S)-4-hydroxy-2,3,4,5-tetrahydrodipicolinate + NADH + H(+)</text>
        <dbReference type="Rhea" id="RHEA:35323"/>
        <dbReference type="ChEBI" id="CHEBI:15377"/>
        <dbReference type="ChEBI" id="CHEBI:15378"/>
        <dbReference type="ChEBI" id="CHEBI:16845"/>
        <dbReference type="ChEBI" id="CHEBI:57540"/>
        <dbReference type="ChEBI" id="CHEBI:57945"/>
        <dbReference type="ChEBI" id="CHEBI:67139"/>
        <dbReference type="EC" id="1.17.1.8"/>
    </reaction>
</comment>
<dbReference type="InterPro" id="IPR023940">
    <property type="entry name" value="DHDPR_bac"/>
</dbReference>
<dbReference type="InterPro" id="IPR036291">
    <property type="entry name" value="NAD(P)-bd_dom_sf"/>
</dbReference>
<accession>A0ABV8Q6U7</accession>
<dbReference type="InterPro" id="IPR022663">
    <property type="entry name" value="DapB_C"/>
</dbReference>
<evidence type="ECO:0000256" key="12">
    <source>
        <dbReference type="ARBA" id="ARBA00049396"/>
    </source>
</evidence>
<evidence type="ECO:0000256" key="9">
    <source>
        <dbReference type="ARBA" id="ARBA00037922"/>
    </source>
</evidence>
<keyword evidence="17" id="KW-1185">Reference proteome</keyword>
<evidence type="ECO:0000313" key="17">
    <source>
        <dbReference type="Proteomes" id="UP001595900"/>
    </source>
</evidence>
<dbReference type="PIRSF" id="PIRSF000161">
    <property type="entry name" value="DHPR"/>
    <property type="match status" value="1"/>
</dbReference>
<evidence type="ECO:0000256" key="2">
    <source>
        <dbReference type="ARBA" id="ARBA00022490"/>
    </source>
</evidence>
<dbReference type="SUPFAM" id="SSF55347">
    <property type="entry name" value="Glyceraldehyde-3-phosphate dehydrogenase-like, C-terminal domain"/>
    <property type="match status" value="1"/>
</dbReference>
<evidence type="ECO:0000259" key="15">
    <source>
        <dbReference type="Pfam" id="PF05173"/>
    </source>
</evidence>